<dbReference type="AlphaFoldDB" id="A0A0F7JM21"/>
<feature type="chain" id="PRO_5002517083" description="PsbP C-terminal domain-containing protein" evidence="1">
    <location>
        <begin position="24"/>
        <end position="172"/>
    </location>
</feature>
<feature type="signal peptide" evidence="1">
    <location>
        <begin position="1"/>
        <end position="23"/>
    </location>
</feature>
<dbReference type="PATRIC" id="fig|1309411.5.peg.294"/>
<evidence type="ECO:0008006" key="5">
    <source>
        <dbReference type="Google" id="ProtNLM"/>
    </source>
</evidence>
<evidence type="ECO:0000256" key="1">
    <source>
        <dbReference type="SAM" id="SignalP"/>
    </source>
</evidence>
<dbReference type="RefSeq" id="WP_046842504.1">
    <property type="nucleotide sequence ID" value="NZ_BMHJ01000005.1"/>
</dbReference>
<keyword evidence="1" id="KW-0732">Signal</keyword>
<dbReference type="EMBL" id="CP011389">
    <property type="protein sequence ID" value="AKH15928.1"/>
    <property type="molecule type" value="Genomic_DNA"/>
</dbReference>
<reference evidence="3" key="2">
    <citation type="submission" date="2023-07" db="EMBL/GenBank/DDBJ databases">
        <title>Sorghum-associated microbial communities from plants grown in Nebraska, USA.</title>
        <authorList>
            <person name="Schachtman D."/>
        </authorList>
    </citation>
    <scope>NUCLEOTIDE SEQUENCE</scope>
    <source>
        <strain evidence="3">BE330</strain>
    </source>
</reference>
<accession>A0A0F7JM21</accession>
<reference evidence="2 4" key="1">
    <citation type="submission" date="2015-01" db="EMBL/GenBank/DDBJ databases">
        <title>Deinococcus soli/N5/whole genome sequencing.</title>
        <authorList>
            <person name="Kim M.K."/>
            <person name="Srinivasan S."/>
            <person name="Lee J.-J."/>
        </authorList>
    </citation>
    <scope>NUCLEOTIDE SEQUENCE [LARGE SCALE GENOMIC DNA]</scope>
    <source>
        <strain evidence="2 4">N5</strain>
    </source>
</reference>
<protein>
    <recommendedName>
        <fullName evidence="5">PsbP C-terminal domain-containing protein</fullName>
    </recommendedName>
</protein>
<gene>
    <name evidence="3" type="ORF">J2Y00_000828</name>
    <name evidence="2" type="ORF">SY84_01435</name>
</gene>
<sequence>MKFARSLTLPAVALAATLGTTQAQTLVGFSDPKLPFTVSLPKGWLGVDFKDGTSGVSIVSAKAPPATLMRLLFVDKAGGKPTPEGEFKKFEAGIKGTGAAVKQTASRTLKVGALSGVERSYTLTHPKGQLKMRVWYGVGAKNLYSFQLTDTPARFAAASGTFDKVLASVKFK</sequence>
<organism evidence="2 4">
    <name type="scientific">Deinococcus soli</name>
    <name type="common">ex Cha et al. 2016</name>
    <dbReference type="NCBI Taxonomy" id="1309411"/>
    <lineage>
        <taxon>Bacteria</taxon>
        <taxon>Thermotogati</taxon>
        <taxon>Deinococcota</taxon>
        <taxon>Deinococci</taxon>
        <taxon>Deinococcales</taxon>
        <taxon>Deinococcaceae</taxon>
        <taxon>Deinococcus</taxon>
    </lineage>
</organism>
<dbReference type="Proteomes" id="UP001185331">
    <property type="component" value="Unassembled WGS sequence"/>
</dbReference>
<dbReference type="OrthoDB" id="65075at2"/>
<dbReference type="EMBL" id="JAVDQK010000002">
    <property type="protein sequence ID" value="MDR6217271.1"/>
    <property type="molecule type" value="Genomic_DNA"/>
</dbReference>
<evidence type="ECO:0000313" key="2">
    <source>
        <dbReference type="EMBL" id="AKH15928.1"/>
    </source>
</evidence>
<evidence type="ECO:0000313" key="4">
    <source>
        <dbReference type="Proteomes" id="UP000034024"/>
    </source>
</evidence>
<dbReference type="Proteomes" id="UP000034024">
    <property type="component" value="Chromosome"/>
</dbReference>
<keyword evidence="4" id="KW-1185">Reference proteome</keyword>
<evidence type="ECO:0000313" key="3">
    <source>
        <dbReference type="EMBL" id="MDR6217271.1"/>
    </source>
</evidence>
<name>A0A0F7JM21_9DEIO</name>
<proteinExistence type="predicted"/>
<dbReference type="Gene3D" id="3.40.1000.10">
    <property type="entry name" value="Mog1/PsbP, alpha/beta/alpha sandwich"/>
    <property type="match status" value="1"/>
</dbReference>
<dbReference type="KEGG" id="dch:SY84_01435"/>